<comment type="caution">
    <text evidence="2">The sequence shown here is derived from an EMBL/GenBank/DDBJ whole genome shotgun (WGS) entry which is preliminary data.</text>
</comment>
<protein>
    <submittedName>
        <fullName evidence="2">Uncharacterized protein</fullName>
    </submittedName>
</protein>
<keyword evidence="3" id="KW-1185">Reference proteome</keyword>
<keyword evidence="1" id="KW-0812">Transmembrane</keyword>
<evidence type="ECO:0000313" key="3">
    <source>
        <dbReference type="Proteomes" id="UP000275256"/>
    </source>
</evidence>
<dbReference type="OrthoDB" id="3724330at2"/>
<feature type="transmembrane region" description="Helical" evidence="1">
    <location>
        <begin position="144"/>
        <end position="166"/>
    </location>
</feature>
<dbReference type="AlphaFoldDB" id="A0A3M0GBR2"/>
<organism evidence="2 3">
    <name type="scientific">Tessaracoccus antarcticus</name>
    <dbReference type="NCBI Taxonomy" id="2479848"/>
    <lineage>
        <taxon>Bacteria</taxon>
        <taxon>Bacillati</taxon>
        <taxon>Actinomycetota</taxon>
        <taxon>Actinomycetes</taxon>
        <taxon>Propionibacteriales</taxon>
        <taxon>Propionibacteriaceae</taxon>
        <taxon>Tessaracoccus</taxon>
    </lineage>
</organism>
<proteinExistence type="predicted"/>
<keyword evidence="1" id="KW-0472">Membrane</keyword>
<feature type="transmembrane region" description="Helical" evidence="1">
    <location>
        <begin position="178"/>
        <end position="196"/>
    </location>
</feature>
<keyword evidence="1" id="KW-1133">Transmembrane helix</keyword>
<dbReference type="Proteomes" id="UP000275256">
    <property type="component" value="Unassembled WGS sequence"/>
</dbReference>
<dbReference type="RefSeq" id="WP_121900884.1">
    <property type="nucleotide sequence ID" value="NZ_REFW01000001.1"/>
</dbReference>
<feature type="transmembrane region" description="Helical" evidence="1">
    <location>
        <begin position="61"/>
        <end position="88"/>
    </location>
</feature>
<evidence type="ECO:0000313" key="2">
    <source>
        <dbReference type="EMBL" id="RMB62334.1"/>
    </source>
</evidence>
<accession>A0A3M0GBR2</accession>
<dbReference type="EMBL" id="REFW01000001">
    <property type="protein sequence ID" value="RMB62334.1"/>
    <property type="molecule type" value="Genomic_DNA"/>
</dbReference>
<feature type="transmembrane region" description="Helical" evidence="1">
    <location>
        <begin position="20"/>
        <end position="41"/>
    </location>
</feature>
<evidence type="ECO:0000256" key="1">
    <source>
        <dbReference type="SAM" id="Phobius"/>
    </source>
</evidence>
<feature type="transmembrane region" description="Helical" evidence="1">
    <location>
        <begin position="202"/>
        <end position="230"/>
    </location>
</feature>
<gene>
    <name evidence="2" type="ORF">EAX62_07215</name>
</gene>
<name>A0A3M0GBR2_9ACTN</name>
<sequence>MKRTEAVVRMHFSRRFSAFFMPPILGVGVVLIMVVVVWSLGAAGVSTSSPEVVDGFRNNGGIVWTLAGFLLSLGVQAATSCFAFATSLGTTRRDYVVGTGMYFVLQTLYVTAILATLLALEKVTGHWFINAYSLDVRALGSGDWGAFLLVVLSGALSMQAVGAMFGASWLRFGSRGPLLISAVLVAVLVGAILIIIPRWAAVVAAFSMVWVSLVLIILGAVSLMAAGAFLRRTTVRGT</sequence>
<reference evidence="2 3" key="1">
    <citation type="submission" date="2018-10" db="EMBL/GenBank/DDBJ databases">
        <title>Tessaracoccus antarcticuss sp. nov., isolated from sediment.</title>
        <authorList>
            <person name="Zhou L.Y."/>
            <person name="Du Z.J."/>
        </authorList>
    </citation>
    <scope>NUCLEOTIDE SEQUENCE [LARGE SCALE GENOMIC DNA]</scope>
    <source>
        <strain evidence="2 3">JDX10</strain>
    </source>
</reference>
<feature type="transmembrane region" description="Helical" evidence="1">
    <location>
        <begin position="100"/>
        <end position="120"/>
    </location>
</feature>